<keyword evidence="4" id="KW-0413">Isomerase</keyword>
<name>A0AAN6THN5_9PEZI</name>
<feature type="domain" description="Chalcone isomerase" evidence="3">
    <location>
        <begin position="169"/>
        <end position="375"/>
    </location>
</feature>
<reference evidence="4" key="2">
    <citation type="submission" date="2023-05" db="EMBL/GenBank/DDBJ databases">
        <authorList>
            <consortium name="Lawrence Berkeley National Laboratory"/>
            <person name="Steindorff A."/>
            <person name="Hensen N."/>
            <person name="Bonometti L."/>
            <person name="Westerberg I."/>
            <person name="Brannstrom I.O."/>
            <person name="Guillou S."/>
            <person name="Cros-Aarteil S."/>
            <person name="Calhoun S."/>
            <person name="Haridas S."/>
            <person name="Kuo A."/>
            <person name="Mondo S."/>
            <person name="Pangilinan J."/>
            <person name="Riley R."/>
            <person name="Labutti K."/>
            <person name="Andreopoulos B."/>
            <person name="Lipzen A."/>
            <person name="Chen C."/>
            <person name="Yanf M."/>
            <person name="Daum C."/>
            <person name="Ng V."/>
            <person name="Clum A."/>
            <person name="Ohm R."/>
            <person name="Martin F."/>
            <person name="Silar P."/>
            <person name="Natvig D."/>
            <person name="Lalanne C."/>
            <person name="Gautier V."/>
            <person name="Ament-Velasquez S.L."/>
            <person name="Kruys A."/>
            <person name="Hutchinson M.I."/>
            <person name="Powell A.J."/>
            <person name="Barry K."/>
            <person name="Miller A.N."/>
            <person name="Grigoriev I.V."/>
            <person name="Debuchy R."/>
            <person name="Gladieux P."/>
            <person name="Thoren M.H."/>
            <person name="Johannesson H."/>
        </authorList>
    </citation>
    <scope>NUCLEOTIDE SEQUENCE</scope>
    <source>
        <strain evidence="4">CBS 508.74</strain>
    </source>
</reference>
<proteinExistence type="predicted"/>
<keyword evidence="2" id="KW-1133">Transmembrane helix</keyword>
<evidence type="ECO:0000313" key="4">
    <source>
        <dbReference type="EMBL" id="KAK4114662.1"/>
    </source>
</evidence>
<keyword evidence="2" id="KW-0472">Membrane</keyword>
<feature type="region of interest" description="Disordered" evidence="1">
    <location>
        <begin position="16"/>
        <end position="43"/>
    </location>
</feature>
<dbReference type="RefSeq" id="XP_064672232.1">
    <property type="nucleotide sequence ID" value="XM_064814718.1"/>
</dbReference>
<sequence length="401" mass="44064">MLRQPAIRRLAQLPTRSPFQSRVQSRSLLSRRSSRTHGRPVENLNIRQLSEQSEEYQRNRRIFLWCGTVAGVVSFIYTSYKIAVELSKPVQLDSSLPSTDPLAGPSGGADRKVVVYDEEGREIVPTGNSTVPTFPRTIDLPDYTGPISSSSNSDSADPSTIPTLTSPTTEYTLVGLGLRTVTFINLQVYVVGYYVATSDIAALQAALTKKINPIATTLVPGEREELRALLLDPVAGEQAWDELLRSGIPARSAFRVVPVRDTDFHHLRDGFVRAIQARAPTVGSPRAGTAAEDEAFGEAMRQFRAVFNRGSVPKRKELLLVRDETGRLSITYGGDRRAGRQLIGVVEDERVSRALWLNYLAGKKVASEPARKNIVEGIMEFVERPVGTVASQVVPVINAKP</sequence>
<feature type="transmembrane region" description="Helical" evidence="2">
    <location>
        <begin position="62"/>
        <end position="80"/>
    </location>
</feature>
<dbReference type="InterPro" id="IPR016088">
    <property type="entry name" value="Chalcone_isomerase_3-sand"/>
</dbReference>
<evidence type="ECO:0000313" key="5">
    <source>
        <dbReference type="Proteomes" id="UP001302812"/>
    </source>
</evidence>
<dbReference type="GeneID" id="89938843"/>
<keyword evidence="2" id="KW-0812">Transmembrane</keyword>
<gene>
    <name evidence="4" type="ORF">N656DRAFT_776839</name>
</gene>
<comment type="caution">
    <text evidence="4">The sequence shown here is derived from an EMBL/GenBank/DDBJ whole genome shotgun (WGS) entry which is preliminary data.</text>
</comment>
<dbReference type="InterPro" id="IPR036298">
    <property type="entry name" value="Chalcone_isomerase_sf"/>
</dbReference>
<keyword evidence="5" id="KW-1185">Reference proteome</keyword>
<evidence type="ECO:0000256" key="2">
    <source>
        <dbReference type="SAM" id="Phobius"/>
    </source>
</evidence>
<feature type="compositionally biased region" description="Low complexity" evidence="1">
    <location>
        <begin position="148"/>
        <end position="163"/>
    </location>
</feature>
<dbReference type="GO" id="GO:0016872">
    <property type="term" value="F:intramolecular lyase activity"/>
    <property type="evidence" value="ECO:0007669"/>
    <property type="project" value="InterPro"/>
</dbReference>
<dbReference type="InterPro" id="IPR016087">
    <property type="entry name" value="Chalcone_isomerase"/>
</dbReference>
<feature type="region of interest" description="Disordered" evidence="1">
    <location>
        <begin position="142"/>
        <end position="163"/>
    </location>
</feature>
<dbReference type="Proteomes" id="UP001302812">
    <property type="component" value="Unassembled WGS sequence"/>
</dbReference>
<dbReference type="Gene3D" id="3.50.70.10">
    <property type="match status" value="1"/>
</dbReference>
<dbReference type="SUPFAM" id="SSF54626">
    <property type="entry name" value="Chalcone isomerase"/>
    <property type="match status" value="1"/>
</dbReference>
<dbReference type="AlphaFoldDB" id="A0AAN6THN5"/>
<dbReference type="EMBL" id="MU853336">
    <property type="protein sequence ID" value="KAK4114662.1"/>
    <property type="molecule type" value="Genomic_DNA"/>
</dbReference>
<dbReference type="PANTHER" id="PTHR47284:SF3">
    <property type="entry name" value="FATTY-ACID-BINDING PROTEIN 2"/>
    <property type="match status" value="1"/>
</dbReference>
<protein>
    <submittedName>
        <fullName evidence="4">Chalcone isomerase</fullName>
    </submittedName>
</protein>
<organism evidence="4 5">
    <name type="scientific">Canariomyces notabilis</name>
    <dbReference type="NCBI Taxonomy" id="2074819"/>
    <lineage>
        <taxon>Eukaryota</taxon>
        <taxon>Fungi</taxon>
        <taxon>Dikarya</taxon>
        <taxon>Ascomycota</taxon>
        <taxon>Pezizomycotina</taxon>
        <taxon>Sordariomycetes</taxon>
        <taxon>Sordariomycetidae</taxon>
        <taxon>Sordariales</taxon>
        <taxon>Chaetomiaceae</taxon>
        <taxon>Canariomyces</taxon>
    </lineage>
</organism>
<evidence type="ECO:0000259" key="3">
    <source>
        <dbReference type="Pfam" id="PF16035"/>
    </source>
</evidence>
<dbReference type="PANTHER" id="PTHR47284">
    <property type="entry name" value="FATTY-ACID-BINDING PROTEIN 2"/>
    <property type="match status" value="1"/>
</dbReference>
<feature type="compositionally biased region" description="Low complexity" evidence="1">
    <location>
        <begin position="20"/>
        <end position="31"/>
    </location>
</feature>
<accession>A0AAN6THN5</accession>
<evidence type="ECO:0000256" key="1">
    <source>
        <dbReference type="SAM" id="MobiDB-lite"/>
    </source>
</evidence>
<dbReference type="Pfam" id="PF16035">
    <property type="entry name" value="Chalcone_2"/>
    <property type="match status" value="1"/>
</dbReference>
<reference evidence="4" key="1">
    <citation type="journal article" date="2023" name="Mol. Phylogenet. Evol.">
        <title>Genome-scale phylogeny and comparative genomics of the fungal order Sordariales.</title>
        <authorList>
            <person name="Hensen N."/>
            <person name="Bonometti L."/>
            <person name="Westerberg I."/>
            <person name="Brannstrom I.O."/>
            <person name="Guillou S."/>
            <person name="Cros-Aarteil S."/>
            <person name="Calhoun S."/>
            <person name="Haridas S."/>
            <person name="Kuo A."/>
            <person name="Mondo S."/>
            <person name="Pangilinan J."/>
            <person name="Riley R."/>
            <person name="LaButti K."/>
            <person name="Andreopoulos B."/>
            <person name="Lipzen A."/>
            <person name="Chen C."/>
            <person name="Yan M."/>
            <person name="Daum C."/>
            <person name="Ng V."/>
            <person name="Clum A."/>
            <person name="Steindorff A."/>
            <person name="Ohm R.A."/>
            <person name="Martin F."/>
            <person name="Silar P."/>
            <person name="Natvig D.O."/>
            <person name="Lalanne C."/>
            <person name="Gautier V."/>
            <person name="Ament-Velasquez S.L."/>
            <person name="Kruys A."/>
            <person name="Hutchinson M.I."/>
            <person name="Powell A.J."/>
            <person name="Barry K."/>
            <person name="Miller A.N."/>
            <person name="Grigoriev I.V."/>
            <person name="Debuchy R."/>
            <person name="Gladieux P."/>
            <person name="Hiltunen Thoren M."/>
            <person name="Johannesson H."/>
        </authorList>
    </citation>
    <scope>NUCLEOTIDE SEQUENCE</scope>
    <source>
        <strain evidence="4">CBS 508.74</strain>
    </source>
</reference>